<accession>A0AAD2K3U5</accession>
<evidence type="ECO:0000313" key="2">
    <source>
        <dbReference type="EMBL" id="CAK5277301.1"/>
    </source>
</evidence>
<evidence type="ECO:0000256" key="1">
    <source>
        <dbReference type="SAM" id="MobiDB-lite"/>
    </source>
</evidence>
<proteinExistence type="predicted"/>
<dbReference type="Proteomes" id="UP001295794">
    <property type="component" value="Unassembled WGS sequence"/>
</dbReference>
<comment type="caution">
    <text evidence="2">The sequence shown here is derived from an EMBL/GenBank/DDBJ whole genome shotgun (WGS) entry which is preliminary data.</text>
</comment>
<evidence type="ECO:0000313" key="3">
    <source>
        <dbReference type="Proteomes" id="UP001295794"/>
    </source>
</evidence>
<reference evidence="2" key="1">
    <citation type="submission" date="2023-11" db="EMBL/GenBank/DDBJ databases">
        <authorList>
            <person name="De Vega J J."/>
            <person name="De Vega J J."/>
        </authorList>
    </citation>
    <scope>NUCLEOTIDE SEQUENCE</scope>
</reference>
<name>A0AAD2K3U5_9AGAR</name>
<feature type="region of interest" description="Disordered" evidence="1">
    <location>
        <begin position="93"/>
        <end position="173"/>
    </location>
</feature>
<dbReference type="EMBL" id="CAVNYO010000419">
    <property type="protein sequence ID" value="CAK5277301.1"/>
    <property type="molecule type" value="Genomic_DNA"/>
</dbReference>
<gene>
    <name evidence="2" type="ORF">MYCIT1_LOCUS26222</name>
</gene>
<keyword evidence="3" id="KW-1185">Reference proteome</keyword>
<sequence length="173" mass="18328">SSQLASFRCSPVVISSLNSTTTMASRLGRQAFARVTRTARPRFGAPKRFMSADSHAPKASSDLPWIAGALAVTVPSLAYLLKDTFAIKAKIAAGHHGHDSHAEHTEKHDPEPVAETPAEPVIMKDDEGKEEDVSASVEQAVEADAPVPEVASTPAETAPEPAAEPPKEEEEAK</sequence>
<dbReference type="AlphaFoldDB" id="A0AAD2K3U5"/>
<protein>
    <submittedName>
        <fullName evidence="2">Uncharacterized protein</fullName>
    </submittedName>
</protein>
<feature type="compositionally biased region" description="Low complexity" evidence="1">
    <location>
        <begin position="137"/>
        <end position="161"/>
    </location>
</feature>
<feature type="compositionally biased region" description="Basic and acidic residues" evidence="1">
    <location>
        <begin position="96"/>
        <end position="111"/>
    </location>
</feature>
<organism evidence="2 3">
    <name type="scientific">Mycena citricolor</name>
    <dbReference type="NCBI Taxonomy" id="2018698"/>
    <lineage>
        <taxon>Eukaryota</taxon>
        <taxon>Fungi</taxon>
        <taxon>Dikarya</taxon>
        <taxon>Basidiomycota</taxon>
        <taxon>Agaricomycotina</taxon>
        <taxon>Agaricomycetes</taxon>
        <taxon>Agaricomycetidae</taxon>
        <taxon>Agaricales</taxon>
        <taxon>Marasmiineae</taxon>
        <taxon>Mycenaceae</taxon>
        <taxon>Mycena</taxon>
    </lineage>
</organism>
<feature type="non-terminal residue" evidence="2">
    <location>
        <position position="1"/>
    </location>
</feature>